<organism evidence="2 3">
    <name type="scientific">Solanum commersonii</name>
    <name type="common">Commerson's wild potato</name>
    <name type="synonym">Commerson's nightshade</name>
    <dbReference type="NCBI Taxonomy" id="4109"/>
    <lineage>
        <taxon>Eukaryota</taxon>
        <taxon>Viridiplantae</taxon>
        <taxon>Streptophyta</taxon>
        <taxon>Embryophyta</taxon>
        <taxon>Tracheophyta</taxon>
        <taxon>Spermatophyta</taxon>
        <taxon>Magnoliopsida</taxon>
        <taxon>eudicotyledons</taxon>
        <taxon>Gunneridae</taxon>
        <taxon>Pentapetalae</taxon>
        <taxon>asterids</taxon>
        <taxon>lamiids</taxon>
        <taxon>Solanales</taxon>
        <taxon>Solanaceae</taxon>
        <taxon>Solanoideae</taxon>
        <taxon>Solaneae</taxon>
        <taxon>Solanum</taxon>
    </lineage>
</organism>
<feature type="region of interest" description="Disordered" evidence="1">
    <location>
        <begin position="94"/>
        <end position="160"/>
    </location>
</feature>
<reference evidence="2 3" key="1">
    <citation type="submission" date="2020-09" db="EMBL/GenBank/DDBJ databases">
        <title>De no assembly of potato wild relative species, Solanum commersonii.</title>
        <authorList>
            <person name="Cho K."/>
        </authorList>
    </citation>
    <scope>NUCLEOTIDE SEQUENCE [LARGE SCALE GENOMIC DNA]</scope>
    <source>
        <strain evidence="2">LZ3.2</strain>
        <tissue evidence="2">Leaf</tissue>
    </source>
</reference>
<evidence type="ECO:0000313" key="2">
    <source>
        <dbReference type="EMBL" id="KAG5575879.1"/>
    </source>
</evidence>
<proteinExistence type="predicted"/>
<dbReference type="AlphaFoldDB" id="A0A9J5WKV2"/>
<evidence type="ECO:0000313" key="3">
    <source>
        <dbReference type="Proteomes" id="UP000824120"/>
    </source>
</evidence>
<name>A0A9J5WKV2_SOLCO</name>
<dbReference type="EMBL" id="JACXVP010000011">
    <property type="protein sequence ID" value="KAG5575879.1"/>
    <property type="molecule type" value="Genomic_DNA"/>
</dbReference>
<keyword evidence="3" id="KW-1185">Reference proteome</keyword>
<accession>A0A9J5WKV2</accession>
<dbReference type="Proteomes" id="UP000824120">
    <property type="component" value="Chromosome 11"/>
</dbReference>
<comment type="caution">
    <text evidence="2">The sequence shown here is derived from an EMBL/GenBank/DDBJ whole genome shotgun (WGS) entry which is preliminary data.</text>
</comment>
<sequence length="160" mass="18413">MEKEECQKTREEGHFCKPVPIVSKIDLSSDENCVPMAEKQVLTRRKQRKKTKIDTKDLLGEASQNIGLGTPSNILGYQYPTEALFIAERKEVRRGGKEVENNTATLPLPAENAREQEEQEDGVKDPQHQEGGSRFPLSSKRRHCEKEEEYKFRNPTWENL</sequence>
<protein>
    <submittedName>
        <fullName evidence="2">Uncharacterized protein</fullName>
    </submittedName>
</protein>
<gene>
    <name evidence="2" type="ORF">H5410_056013</name>
</gene>
<evidence type="ECO:0000256" key="1">
    <source>
        <dbReference type="SAM" id="MobiDB-lite"/>
    </source>
</evidence>
<feature type="compositionally biased region" description="Basic and acidic residues" evidence="1">
    <location>
        <begin position="112"/>
        <end position="128"/>
    </location>
</feature>